<evidence type="ECO:0000256" key="4">
    <source>
        <dbReference type="ARBA" id="ARBA00022692"/>
    </source>
</evidence>
<feature type="transmembrane region" description="Helical" evidence="7">
    <location>
        <begin position="234"/>
        <end position="261"/>
    </location>
</feature>
<dbReference type="InterPro" id="IPR048279">
    <property type="entry name" value="MdtK-like"/>
</dbReference>
<keyword evidence="3" id="KW-1003">Cell membrane</keyword>
<proteinExistence type="predicted"/>
<feature type="transmembrane region" description="Helical" evidence="7">
    <location>
        <begin position="163"/>
        <end position="184"/>
    </location>
</feature>
<sequence>MTKDMTQGKPLKLILAFSIPLLIGNIFQQFYNMVDSIIVGQFIGEEALAAVGSTGSMVFLVIGFCNGIASGFGVMISQAFGAGDKKRLRNYVAVALMLSAAVMVVLTAVTMVTTEPLLKLMRTPDNIMEGASSYLMMIYGGLGATLYYNVLSCILRGVGDSRTPLYFLIVSSLLNVVLDLLFVITFHMGVAGAGLATVIAQGVSAVLCLVYMFKKFPMLRLEKSDFRCRWYTVVQMFSVGLPMALQFSITAVGVMILQSAINDFGSTVVASYTAASKVENLSTQIMITLGAAMATYCGQNMGAGRFDRVKEGVRQSYMIVLGAVAVAVFISAVCGESIVRWFISNPSEEVLGYATTYLHTISWYFVFLAFLFLYRNVLQGLGNGILPMLCGVAEMVVRTIIAFTLTGQWGYMAICMASPLAWIAACIPLWLCYQIQIRDPQRWFLRKRIYPGKN</sequence>
<feature type="transmembrane region" description="Helical" evidence="7">
    <location>
        <begin position="51"/>
        <end position="76"/>
    </location>
</feature>
<keyword evidence="4 7" id="KW-0812">Transmembrane</keyword>
<dbReference type="CDD" id="cd13138">
    <property type="entry name" value="MATE_yoeA_like"/>
    <property type="match status" value="1"/>
</dbReference>
<feature type="transmembrane region" description="Helical" evidence="7">
    <location>
        <begin position="12"/>
        <end position="31"/>
    </location>
</feature>
<dbReference type="InterPro" id="IPR002528">
    <property type="entry name" value="MATE_fam"/>
</dbReference>
<evidence type="ECO:0000256" key="6">
    <source>
        <dbReference type="ARBA" id="ARBA00023136"/>
    </source>
</evidence>
<feature type="transmembrane region" description="Helical" evidence="7">
    <location>
        <begin position="411"/>
        <end position="433"/>
    </location>
</feature>
<evidence type="ECO:0000313" key="8">
    <source>
        <dbReference type="EMBL" id="CUP09410.1"/>
    </source>
</evidence>
<comment type="subcellular location">
    <subcellularLocation>
        <location evidence="1">Cell membrane</location>
        <topology evidence="1">Multi-pass membrane protein</topology>
    </subcellularLocation>
</comment>
<feature type="transmembrane region" description="Helical" evidence="7">
    <location>
        <begin position="386"/>
        <end position="405"/>
    </location>
</feature>
<evidence type="ECO:0000313" key="9">
    <source>
        <dbReference type="Proteomes" id="UP000095651"/>
    </source>
</evidence>
<organism evidence="8 9">
    <name type="scientific">Hungatella hathewayi</name>
    <dbReference type="NCBI Taxonomy" id="154046"/>
    <lineage>
        <taxon>Bacteria</taxon>
        <taxon>Bacillati</taxon>
        <taxon>Bacillota</taxon>
        <taxon>Clostridia</taxon>
        <taxon>Lachnospirales</taxon>
        <taxon>Lachnospiraceae</taxon>
        <taxon>Hungatella</taxon>
    </lineage>
</organism>
<dbReference type="PANTHER" id="PTHR43549">
    <property type="entry name" value="MULTIDRUG RESISTANCE PROTEIN YPNP-RELATED"/>
    <property type="match status" value="1"/>
</dbReference>
<dbReference type="RefSeq" id="WP_055659208.1">
    <property type="nucleotide sequence ID" value="NZ_CABIXC010000017.1"/>
</dbReference>
<feature type="transmembrane region" description="Helical" evidence="7">
    <location>
        <begin position="319"/>
        <end position="343"/>
    </location>
</feature>
<protein>
    <submittedName>
        <fullName evidence="8">Na+-driven multidrug efflux pump</fullName>
    </submittedName>
</protein>
<keyword evidence="2" id="KW-0813">Transport</keyword>
<evidence type="ECO:0000256" key="1">
    <source>
        <dbReference type="ARBA" id="ARBA00004651"/>
    </source>
</evidence>
<dbReference type="AlphaFoldDB" id="A0A174KJP6"/>
<dbReference type="EMBL" id="CYZE01000017">
    <property type="protein sequence ID" value="CUP09410.1"/>
    <property type="molecule type" value="Genomic_DNA"/>
</dbReference>
<feature type="transmembrane region" description="Helical" evidence="7">
    <location>
        <begin position="190"/>
        <end position="213"/>
    </location>
</feature>
<reference evidence="8 9" key="1">
    <citation type="submission" date="2015-09" db="EMBL/GenBank/DDBJ databases">
        <authorList>
            <consortium name="Pathogen Informatics"/>
        </authorList>
    </citation>
    <scope>NUCLEOTIDE SEQUENCE [LARGE SCALE GENOMIC DNA]</scope>
    <source>
        <strain evidence="8 9">2789STDY5608850</strain>
    </source>
</reference>
<accession>A0A174KJP6</accession>
<dbReference type="NCBIfam" id="TIGR00797">
    <property type="entry name" value="matE"/>
    <property type="match status" value="1"/>
</dbReference>
<dbReference type="PANTHER" id="PTHR43549:SF3">
    <property type="entry name" value="MULTIDRUG RESISTANCE PROTEIN YPNP-RELATED"/>
    <property type="match status" value="1"/>
</dbReference>
<feature type="transmembrane region" description="Helical" evidence="7">
    <location>
        <begin position="131"/>
        <end position="151"/>
    </location>
</feature>
<evidence type="ECO:0000256" key="7">
    <source>
        <dbReference type="SAM" id="Phobius"/>
    </source>
</evidence>
<feature type="transmembrane region" description="Helical" evidence="7">
    <location>
        <begin position="355"/>
        <end position="374"/>
    </location>
</feature>
<keyword evidence="6 7" id="KW-0472">Membrane</keyword>
<dbReference type="InterPro" id="IPR052031">
    <property type="entry name" value="Membrane_Transporter-Flippase"/>
</dbReference>
<feature type="transmembrane region" description="Helical" evidence="7">
    <location>
        <begin position="281"/>
        <end position="298"/>
    </location>
</feature>
<dbReference type="GO" id="GO:0015297">
    <property type="term" value="F:antiporter activity"/>
    <property type="evidence" value="ECO:0007669"/>
    <property type="project" value="InterPro"/>
</dbReference>
<evidence type="ECO:0000256" key="5">
    <source>
        <dbReference type="ARBA" id="ARBA00022989"/>
    </source>
</evidence>
<dbReference type="GO" id="GO:0042910">
    <property type="term" value="F:xenobiotic transmembrane transporter activity"/>
    <property type="evidence" value="ECO:0007669"/>
    <property type="project" value="InterPro"/>
</dbReference>
<dbReference type="PIRSF" id="PIRSF006603">
    <property type="entry name" value="DinF"/>
    <property type="match status" value="1"/>
</dbReference>
<feature type="transmembrane region" description="Helical" evidence="7">
    <location>
        <begin position="88"/>
        <end position="111"/>
    </location>
</feature>
<evidence type="ECO:0000256" key="3">
    <source>
        <dbReference type="ARBA" id="ARBA00022475"/>
    </source>
</evidence>
<gene>
    <name evidence="8" type="primary">norM_4</name>
    <name evidence="8" type="ORF">ERS852407_04959</name>
</gene>
<name>A0A174KJP6_9FIRM</name>
<dbReference type="GO" id="GO:0005886">
    <property type="term" value="C:plasma membrane"/>
    <property type="evidence" value="ECO:0007669"/>
    <property type="project" value="UniProtKB-SubCell"/>
</dbReference>
<dbReference type="Pfam" id="PF01554">
    <property type="entry name" value="MatE"/>
    <property type="match status" value="2"/>
</dbReference>
<evidence type="ECO:0000256" key="2">
    <source>
        <dbReference type="ARBA" id="ARBA00022448"/>
    </source>
</evidence>
<dbReference type="Proteomes" id="UP000095651">
    <property type="component" value="Unassembled WGS sequence"/>
</dbReference>
<keyword evidence="5 7" id="KW-1133">Transmembrane helix</keyword>